<feature type="region of interest" description="Disordered" evidence="1">
    <location>
        <begin position="1"/>
        <end position="121"/>
    </location>
</feature>
<evidence type="ECO:0000313" key="3">
    <source>
        <dbReference type="Proteomes" id="UP001501231"/>
    </source>
</evidence>
<name>A0ABN3J2B7_9ACTN</name>
<keyword evidence="3" id="KW-1185">Reference proteome</keyword>
<accession>A0ABN3J2B7</accession>
<dbReference type="EMBL" id="BAAARW010000012">
    <property type="protein sequence ID" value="GAA2420409.1"/>
    <property type="molecule type" value="Genomic_DNA"/>
</dbReference>
<proteinExistence type="predicted"/>
<comment type="caution">
    <text evidence="2">The sequence shown here is derived from an EMBL/GenBank/DDBJ whole genome shotgun (WGS) entry which is preliminary data.</text>
</comment>
<evidence type="ECO:0000313" key="2">
    <source>
        <dbReference type="EMBL" id="GAA2420409.1"/>
    </source>
</evidence>
<gene>
    <name evidence="2" type="ORF">GCM10010191_34560</name>
</gene>
<reference evidence="2 3" key="1">
    <citation type="journal article" date="2019" name="Int. J. Syst. Evol. Microbiol.">
        <title>The Global Catalogue of Microorganisms (GCM) 10K type strain sequencing project: providing services to taxonomists for standard genome sequencing and annotation.</title>
        <authorList>
            <consortium name="The Broad Institute Genomics Platform"/>
            <consortium name="The Broad Institute Genome Sequencing Center for Infectious Disease"/>
            <person name="Wu L."/>
            <person name="Ma J."/>
        </authorList>
    </citation>
    <scope>NUCLEOTIDE SEQUENCE [LARGE SCALE GENOMIC DNA]</scope>
    <source>
        <strain evidence="2 3">JCM 3325</strain>
    </source>
</reference>
<feature type="compositionally biased region" description="Basic and acidic residues" evidence="1">
    <location>
        <begin position="74"/>
        <end position="93"/>
    </location>
</feature>
<organism evidence="2 3">
    <name type="scientific">Actinomadura vinacea</name>
    <dbReference type="NCBI Taxonomy" id="115336"/>
    <lineage>
        <taxon>Bacteria</taxon>
        <taxon>Bacillati</taxon>
        <taxon>Actinomycetota</taxon>
        <taxon>Actinomycetes</taxon>
        <taxon>Streptosporangiales</taxon>
        <taxon>Thermomonosporaceae</taxon>
        <taxon>Actinomadura</taxon>
    </lineage>
</organism>
<evidence type="ECO:0000256" key="1">
    <source>
        <dbReference type="SAM" id="MobiDB-lite"/>
    </source>
</evidence>
<dbReference type="Proteomes" id="UP001501231">
    <property type="component" value="Unassembled WGS sequence"/>
</dbReference>
<feature type="compositionally biased region" description="Basic and acidic residues" evidence="1">
    <location>
        <begin position="8"/>
        <end position="28"/>
    </location>
</feature>
<sequence>MFQQLDARALHDTDLRLRLARTDQDGQRKQHRGREHPTGDERRVPPPPGQERGERAEPVPDSGNGPPSPMRRKTGNDGRHSGKDGEPRVERGLGGRRGSSPPFRRCAPGRGVGWHEGKGRRHGFSAPRGWAVNWAFAFSPGNRGGAWRSLGQAADLEVGPGLPPGSTGPE</sequence>
<feature type="compositionally biased region" description="Basic and acidic residues" evidence="1">
    <location>
        <begin position="35"/>
        <end position="44"/>
    </location>
</feature>
<protein>
    <submittedName>
        <fullName evidence="2">Uncharacterized protein</fullName>
    </submittedName>
</protein>